<dbReference type="Pfam" id="PF00295">
    <property type="entry name" value="Glyco_hydro_28"/>
    <property type="match status" value="3"/>
</dbReference>
<keyword evidence="10" id="KW-0961">Cell wall biogenesis/degradation</keyword>
<name>A0AA38SFB0_9ASTR</name>
<evidence type="ECO:0000313" key="13">
    <source>
        <dbReference type="EMBL" id="KAJ9537783.1"/>
    </source>
</evidence>
<dbReference type="InterPro" id="IPR006626">
    <property type="entry name" value="PbH1"/>
</dbReference>
<evidence type="ECO:0000256" key="5">
    <source>
        <dbReference type="ARBA" id="ARBA00022525"/>
    </source>
</evidence>
<comment type="catalytic activity">
    <reaction evidence="11">
        <text>(1,4-alpha-D-galacturonosyl)n+m + H2O = (1,4-alpha-D-galacturonosyl)n + (1,4-alpha-D-galacturonosyl)m.</text>
        <dbReference type="EC" id="3.2.1.15"/>
    </reaction>
</comment>
<comment type="similarity">
    <text evidence="2 12">Belongs to the glycosyl hydrolase 28 family.</text>
</comment>
<dbReference type="InterPro" id="IPR011050">
    <property type="entry name" value="Pectin_lyase_fold/virulence"/>
</dbReference>
<dbReference type="InterPro" id="IPR000743">
    <property type="entry name" value="Glyco_hydro_28"/>
</dbReference>
<evidence type="ECO:0000256" key="10">
    <source>
        <dbReference type="ARBA" id="ARBA00023316"/>
    </source>
</evidence>
<keyword evidence="8 12" id="KW-0378">Hydrolase</keyword>
<evidence type="ECO:0000256" key="9">
    <source>
        <dbReference type="ARBA" id="ARBA00023295"/>
    </source>
</evidence>
<evidence type="ECO:0000313" key="14">
    <source>
        <dbReference type="Proteomes" id="UP001172457"/>
    </source>
</evidence>
<sequence length="695" mass="74128">MYKTKGIYNRSVRLGVASMYDVYCFGCYKINLASTSIFDVMKYGAKGNGKTDDSPAFMNAWKAACQAPANLRRSILLIPAKKTFLLRPIAFNGPCKPSDIYVQVSGNIVGSTKKTDWRSNHMDSWLEFSRVNGLTVSGSGRIDGQGPIWWKNACIGSPAPGTTCRAPAALMFKRCNGLRLNGLTHVNSPRVHIIVTACNGVIMSNLRIIAPETSPNTDGINIASSTNVNIRDSVIGTGDDCIAISGGSSNIKISGIMCGPGHGISIGALGNGGTDVVENIDVRNCTMIKTLAGVRIKSWQGGSGYARKISFKGIKFDAVNNPILIDQYYCPTRQNCRSSTTAVKISDVTFSGIVGTSKMDNVINLSCSRSVACTNIVVDSVYISSAIPGRKVGLVTFVLVFLTCIISSAFGSTGLSRISLESTTVFNVMEYGATGNGKTDDSRVKSDVYDANIQAFIKAWKAACQAQPNDKSILIIPAGKTFLLKPISFSGPCKPSRIFVQVSGIIVGPTEKTDWIGYHIDTWLSFSMVNGLTVSGNGRIDGQGPMWWENACIGSPPPGTTCHAPVSHFVSDLTFTWLSFNQLSSSCITLGDDCIAIGGGSSNIKISGIMCGPGHGISIGALGHGGADVVENIDVRNCTMRKTLSGVRIKTWQGGSGHAKQISFTGIKFDAVNNPIIIDQYYCPSRKDCLNSVSM</sequence>
<dbReference type="Gene3D" id="2.160.20.10">
    <property type="entry name" value="Single-stranded right-handed beta-helix, Pectin lyase-like"/>
    <property type="match status" value="3"/>
</dbReference>
<evidence type="ECO:0000256" key="2">
    <source>
        <dbReference type="ARBA" id="ARBA00008834"/>
    </source>
</evidence>
<evidence type="ECO:0000256" key="3">
    <source>
        <dbReference type="ARBA" id="ARBA00012736"/>
    </source>
</evidence>
<keyword evidence="4" id="KW-0134">Cell wall</keyword>
<dbReference type="AlphaFoldDB" id="A0AA38SFB0"/>
<evidence type="ECO:0000256" key="11">
    <source>
        <dbReference type="ARBA" id="ARBA00034074"/>
    </source>
</evidence>
<dbReference type="GO" id="GO:0005975">
    <property type="term" value="P:carbohydrate metabolic process"/>
    <property type="evidence" value="ECO:0007669"/>
    <property type="project" value="InterPro"/>
</dbReference>
<dbReference type="PANTHER" id="PTHR31375">
    <property type="match status" value="1"/>
</dbReference>
<keyword evidence="14" id="KW-1185">Reference proteome</keyword>
<dbReference type="SUPFAM" id="SSF51126">
    <property type="entry name" value="Pectin lyase-like"/>
    <property type="match status" value="2"/>
</dbReference>
<reference evidence="13" key="1">
    <citation type="submission" date="2023-03" db="EMBL/GenBank/DDBJ databases">
        <title>Chromosome-scale reference genome and RAD-based genetic map of yellow starthistle (Centaurea solstitialis) reveal putative structural variation and QTLs associated with invader traits.</title>
        <authorList>
            <person name="Reatini B."/>
            <person name="Cang F.A."/>
            <person name="Jiang Q."/>
            <person name="Mckibben M.T.W."/>
            <person name="Barker M.S."/>
            <person name="Rieseberg L.H."/>
            <person name="Dlugosch K.M."/>
        </authorList>
    </citation>
    <scope>NUCLEOTIDE SEQUENCE</scope>
    <source>
        <strain evidence="13">CAN-66</strain>
        <tissue evidence="13">Leaf</tissue>
    </source>
</reference>
<dbReference type="InterPro" id="IPR012334">
    <property type="entry name" value="Pectin_lyas_fold"/>
</dbReference>
<comment type="subcellular location">
    <subcellularLocation>
        <location evidence="1">Secreted</location>
        <location evidence="1">Cell wall</location>
    </subcellularLocation>
</comment>
<protein>
    <recommendedName>
        <fullName evidence="3">endo-polygalacturonase</fullName>
        <ecNumber evidence="3">3.2.1.15</ecNumber>
    </recommendedName>
</protein>
<gene>
    <name evidence="13" type="ORF">OSB04_030516</name>
</gene>
<evidence type="ECO:0000256" key="4">
    <source>
        <dbReference type="ARBA" id="ARBA00022512"/>
    </source>
</evidence>
<keyword evidence="5" id="KW-0964">Secreted</keyword>
<organism evidence="13 14">
    <name type="scientific">Centaurea solstitialis</name>
    <name type="common">yellow star-thistle</name>
    <dbReference type="NCBI Taxonomy" id="347529"/>
    <lineage>
        <taxon>Eukaryota</taxon>
        <taxon>Viridiplantae</taxon>
        <taxon>Streptophyta</taxon>
        <taxon>Embryophyta</taxon>
        <taxon>Tracheophyta</taxon>
        <taxon>Spermatophyta</taxon>
        <taxon>Magnoliopsida</taxon>
        <taxon>eudicotyledons</taxon>
        <taxon>Gunneridae</taxon>
        <taxon>Pentapetalae</taxon>
        <taxon>asterids</taxon>
        <taxon>campanulids</taxon>
        <taxon>Asterales</taxon>
        <taxon>Asteraceae</taxon>
        <taxon>Carduoideae</taxon>
        <taxon>Cardueae</taxon>
        <taxon>Centaureinae</taxon>
        <taxon>Centaurea</taxon>
    </lineage>
</organism>
<proteinExistence type="inferred from homology"/>
<keyword evidence="6" id="KW-0732">Signal</keyword>
<accession>A0AA38SFB0</accession>
<keyword evidence="9 12" id="KW-0326">Glycosidase</keyword>
<dbReference type="SMART" id="SM00710">
    <property type="entry name" value="PbH1"/>
    <property type="match status" value="6"/>
</dbReference>
<dbReference type="EMBL" id="JARYMX010000008">
    <property type="protein sequence ID" value="KAJ9537783.1"/>
    <property type="molecule type" value="Genomic_DNA"/>
</dbReference>
<dbReference type="EC" id="3.2.1.15" evidence="3"/>
<evidence type="ECO:0000256" key="8">
    <source>
        <dbReference type="ARBA" id="ARBA00022801"/>
    </source>
</evidence>
<evidence type="ECO:0000256" key="7">
    <source>
        <dbReference type="ARBA" id="ARBA00022737"/>
    </source>
</evidence>
<keyword evidence="7" id="KW-0677">Repeat</keyword>
<evidence type="ECO:0000256" key="6">
    <source>
        <dbReference type="ARBA" id="ARBA00022729"/>
    </source>
</evidence>
<evidence type="ECO:0000256" key="12">
    <source>
        <dbReference type="RuleBase" id="RU361169"/>
    </source>
</evidence>
<dbReference type="GO" id="GO:0071555">
    <property type="term" value="P:cell wall organization"/>
    <property type="evidence" value="ECO:0007669"/>
    <property type="project" value="UniProtKB-KW"/>
</dbReference>
<dbReference type="GO" id="GO:0004650">
    <property type="term" value="F:polygalacturonase activity"/>
    <property type="evidence" value="ECO:0007669"/>
    <property type="project" value="UniProtKB-EC"/>
</dbReference>
<dbReference type="Proteomes" id="UP001172457">
    <property type="component" value="Chromosome 8"/>
</dbReference>
<dbReference type="FunFam" id="2.160.20.10:FF:000032">
    <property type="entry name" value="Pectin lyase-like superfamily protein"/>
    <property type="match status" value="1"/>
</dbReference>
<comment type="caution">
    <text evidence="13">The sequence shown here is derived from an EMBL/GenBank/DDBJ whole genome shotgun (WGS) entry which is preliminary data.</text>
</comment>
<evidence type="ECO:0000256" key="1">
    <source>
        <dbReference type="ARBA" id="ARBA00004191"/>
    </source>
</evidence>